<keyword evidence="3" id="KW-1185">Reference proteome</keyword>
<dbReference type="PANTHER" id="PTHR37315:SF1">
    <property type="entry name" value="UPF0311 PROTEIN BLR7842"/>
    <property type="match status" value="1"/>
</dbReference>
<proteinExistence type="inferred from homology"/>
<name>A0ABU8H615_9SPHN</name>
<dbReference type="HAMAP" id="MF_00775">
    <property type="entry name" value="UPF0311"/>
    <property type="match status" value="1"/>
</dbReference>
<accession>A0ABU8H615</accession>
<dbReference type="Proteomes" id="UP001367771">
    <property type="component" value="Unassembled WGS sequence"/>
</dbReference>
<protein>
    <recommendedName>
        <fullName evidence="1">UPF0311 protein V8201_15590</fullName>
    </recommendedName>
</protein>
<dbReference type="EMBL" id="JBBBDM010000010">
    <property type="protein sequence ID" value="MEI5688515.1"/>
    <property type="molecule type" value="Genomic_DNA"/>
</dbReference>
<comment type="caution">
    <text evidence="2">The sequence shown here is derived from an EMBL/GenBank/DDBJ whole genome shotgun (WGS) entry which is preliminary data.</text>
</comment>
<evidence type="ECO:0000313" key="2">
    <source>
        <dbReference type="EMBL" id="MEI5688515.1"/>
    </source>
</evidence>
<dbReference type="Gene3D" id="2.40.160.20">
    <property type="match status" value="1"/>
</dbReference>
<reference evidence="2 3" key="1">
    <citation type="journal article" date="2013" name="Int. J. Syst. Evol. Microbiol.">
        <title>Sphingomonas kyungheensis sp. nov., a bacterium with ginsenoside-converting activity isolated from soil of a ginseng field.</title>
        <authorList>
            <person name="Son H.M."/>
            <person name="Yang J.E."/>
            <person name="Park Y."/>
            <person name="Han C.K."/>
            <person name="Kim S.G."/>
            <person name="Kook M."/>
            <person name="Yi T.H."/>
        </authorList>
    </citation>
    <scope>NUCLEOTIDE SEQUENCE [LARGE SCALE GENOMIC DNA]</scope>
    <source>
        <strain evidence="2 3">LMG 26582</strain>
    </source>
</reference>
<dbReference type="Pfam" id="PF11578">
    <property type="entry name" value="DUF3237"/>
    <property type="match status" value="1"/>
</dbReference>
<evidence type="ECO:0000313" key="3">
    <source>
        <dbReference type="Proteomes" id="UP001367771"/>
    </source>
</evidence>
<dbReference type="PANTHER" id="PTHR37315">
    <property type="entry name" value="UPF0311 PROTEIN BLR7842"/>
    <property type="match status" value="1"/>
</dbReference>
<organism evidence="2 3">
    <name type="scientific">Sphingomonas kyungheensis</name>
    <dbReference type="NCBI Taxonomy" id="1069987"/>
    <lineage>
        <taxon>Bacteria</taxon>
        <taxon>Pseudomonadati</taxon>
        <taxon>Pseudomonadota</taxon>
        <taxon>Alphaproteobacteria</taxon>
        <taxon>Sphingomonadales</taxon>
        <taxon>Sphingomonadaceae</taxon>
        <taxon>Sphingomonas</taxon>
    </lineage>
</organism>
<dbReference type="InterPro" id="IPR020915">
    <property type="entry name" value="UPF0311"/>
</dbReference>
<dbReference type="RefSeq" id="WP_336545867.1">
    <property type="nucleotide sequence ID" value="NZ_JBBBDM010000010.1"/>
</dbReference>
<evidence type="ECO:0000256" key="1">
    <source>
        <dbReference type="HAMAP-Rule" id="MF_00775"/>
    </source>
</evidence>
<gene>
    <name evidence="2" type="ORF">V8201_15590</name>
</gene>
<sequence>MNGVAAPIFDVPPGGSAHSLWRDRFLARLGGQAVGSGDRADRPAMERTDMTEGDIFAVPAAVETAVSRRHLVAGSLGVGAALAAPARAAQTPGRTAPLTSIGLDLAYEAIVTLGPVEQVGITPVGKRVRIPITGGTFAGPRLSGTILPEGMDWQVVRSDGFTMVEASYLMREADGTLIHIYNKGLAGKDYVRTTPVFEVPMGKHGWLNQAVFLGMIGPVPERRDPAVRITVYRVA</sequence>
<comment type="similarity">
    <text evidence="1">Belongs to the UPF0311 family.</text>
</comment>